<dbReference type="SUPFAM" id="SSF53795">
    <property type="entry name" value="PEP carboxykinase-like"/>
    <property type="match status" value="1"/>
</dbReference>
<evidence type="ECO:0000313" key="2">
    <source>
        <dbReference type="Proteomes" id="UP000677918"/>
    </source>
</evidence>
<keyword evidence="1" id="KW-0418">Kinase</keyword>
<comment type="caution">
    <text evidence="1">The sequence shown here is derived from an EMBL/GenBank/DDBJ whole genome shotgun (WGS) entry which is preliminary data.</text>
</comment>
<keyword evidence="1" id="KW-0808">Transferase</keyword>
<name>A0A8J4H3A0_9BACL</name>
<accession>A0A8J4H3A0</accession>
<sequence length="315" mass="34638">MDRVRMPMQAFGLHIVSELPMPELQAAEAGSGEAQVEVTLADLTDEWRQYGGAASYCAIYDDKLYLRVPDLALYCVEGGRSIKVSPLPDAPAARVRMYVLGTCMGVLLMQRGTLPLHGSAVLMNGQAYAFVGESGAGKSTLAAAFVREGFSIISDDVIAVDASSRQTAPIVAPAYPQQKLWQTSLEQLGMDGAERYTPLYETKYAVPTNADFHPSPVPLGGVFELDKEHVDSVSLMAVQGLKKLPLLQQHTYRHELIPLLGRLQWHLDMCVALSRTVPIFKLRRPAEGFLVEEMMRQIMDAARMPMLRASSTKAR</sequence>
<reference evidence="1" key="1">
    <citation type="submission" date="2021-04" db="EMBL/GenBank/DDBJ databases">
        <title>Draft genome sequence of Xylanibacillus composti strain K13.</title>
        <authorList>
            <person name="Uke A."/>
            <person name="Chhe C."/>
            <person name="Baramee S."/>
            <person name="Kosugi A."/>
        </authorList>
    </citation>
    <scope>NUCLEOTIDE SEQUENCE</scope>
    <source>
        <strain evidence="1">K13</strain>
    </source>
</reference>
<dbReference type="EMBL" id="BOVK01000018">
    <property type="protein sequence ID" value="GIQ68761.1"/>
    <property type="molecule type" value="Genomic_DNA"/>
</dbReference>
<evidence type="ECO:0000313" key="1">
    <source>
        <dbReference type="EMBL" id="GIQ68761.1"/>
    </source>
</evidence>
<dbReference type="GO" id="GO:0016301">
    <property type="term" value="F:kinase activity"/>
    <property type="evidence" value="ECO:0007669"/>
    <property type="project" value="UniProtKB-KW"/>
</dbReference>
<gene>
    <name evidence="1" type="ORF">XYCOK13_15850</name>
</gene>
<protein>
    <submittedName>
        <fullName evidence="1">HPr kinase</fullName>
    </submittedName>
</protein>
<dbReference type="Gene3D" id="3.40.50.300">
    <property type="entry name" value="P-loop containing nucleotide triphosphate hydrolases"/>
    <property type="match status" value="1"/>
</dbReference>
<keyword evidence="2" id="KW-1185">Reference proteome</keyword>
<dbReference type="AlphaFoldDB" id="A0A8J4H3A0"/>
<dbReference type="RefSeq" id="WP_213411442.1">
    <property type="nucleotide sequence ID" value="NZ_BOVK01000018.1"/>
</dbReference>
<dbReference type="InterPro" id="IPR027417">
    <property type="entry name" value="P-loop_NTPase"/>
</dbReference>
<proteinExistence type="predicted"/>
<dbReference type="Proteomes" id="UP000677918">
    <property type="component" value="Unassembled WGS sequence"/>
</dbReference>
<organism evidence="1 2">
    <name type="scientific">Xylanibacillus composti</name>
    <dbReference type="NCBI Taxonomy" id="1572762"/>
    <lineage>
        <taxon>Bacteria</taxon>
        <taxon>Bacillati</taxon>
        <taxon>Bacillota</taxon>
        <taxon>Bacilli</taxon>
        <taxon>Bacillales</taxon>
        <taxon>Paenibacillaceae</taxon>
        <taxon>Xylanibacillus</taxon>
    </lineage>
</organism>